<reference evidence="12" key="1">
    <citation type="submission" date="2024-04" db="EMBL/GenBank/DDBJ databases">
        <authorList>
            <person name="Roder T."/>
            <person name="Oberhansli S."/>
            <person name="Kreuzer M."/>
        </authorList>
    </citation>
    <scope>NUCLEOTIDE SEQUENCE</scope>
    <source>
        <strain evidence="12">LWS13-1.2</strain>
    </source>
</reference>
<evidence type="ECO:0000256" key="9">
    <source>
        <dbReference type="SAM" id="Phobius"/>
    </source>
</evidence>
<dbReference type="GO" id="GO:0005524">
    <property type="term" value="F:ATP binding"/>
    <property type="evidence" value="ECO:0007669"/>
    <property type="project" value="UniProtKB-KW"/>
</dbReference>
<dbReference type="EMBL" id="CP151632">
    <property type="protein sequence ID" value="WZO32765.1"/>
    <property type="molecule type" value="Genomic_DNA"/>
</dbReference>
<evidence type="ECO:0000256" key="3">
    <source>
        <dbReference type="ARBA" id="ARBA00022553"/>
    </source>
</evidence>
<keyword evidence="3" id="KW-0597">Phosphoprotein</keyword>
<dbReference type="GO" id="GO:0000155">
    <property type="term" value="F:phosphorelay sensor kinase activity"/>
    <property type="evidence" value="ECO:0007669"/>
    <property type="project" value="InterPro"/>
</dbReference>
<keyword evidence="9" id="KW-0472">Membrane</keyword>
<dbReference type="AlphaFoldDB" id="A0AAU6S762"/>
<feature type="transmembrane region" description="Helical" evidence="9">
    <location>
        <begin position="39"/>
        <end position="60"/>
    </location>
</feature>
<dbReference type="SUPFAM" id="SSF55874">
    <property type="entry name" value="ATPase domain of HSP90 chaperone/DNA topoisomerase II/histidine kinase"/>
    <property type="match status" value="1"/>
</dbReference>
<evidence type="ECO:0000256" key="1">
    <source>
        <dbReference type="ARBA" id="ARBA00000085"/>
    </source>
</evidence>
<feature type="transmembrane region" description="Helical" evidence="9">
    <location>
        <begin position="66"/>
        <end position="85"/>
    </location>
</feature>
<dbReference type="Gene3D" id="3.30.565.10">
    <property type="entry name" value="Histidine kinase-like ATPase, C-terminal domain"/>
    <property type="match status" value="1"/>
</dbReference>
<dbReference type="RefSeq" id="WP_349427387.1">
    <property type="nucleotide sequence ID" value="NZ_CP151632.1"/>
</dbReference>
<accession>A0AAU6S762</accession>
<evidence type="ECO:0000256" key="7">
    <source>
        <dbReference type="ARBA" id="ARBA00022840"/>
    </source>
</evidence>
<dbReference type="Pfam" id="PF13796">
    <property type="entry name" value="Sensor"/>
    <property type="match status" value="1"/>
</dbReference>
<evidence type="ECO:0000256" key="2">
    <source>
        <dbReference type="ARBA" id="ARBA00012438"/>
    </source>
</evidence>
<evidence type="ECO:0000256" key="8">
    <source>
        <dbReference type="ARBA" id="ARBA00023012"/>
    </source>
</evidence>
<dbReference type="CDD" id="cd16917">
    <property type="entry name" value="HATPase_UhpB-NarQ-NarX-like"/>
    <property type="match status" value="1"/>
</dbReference>
<dbReference type="PANTHER" id="PTHR24421">
    <property type="entry name" value="NITRATE/NITRITE SENSOR PROTEIN NARX-RELATED"/>
    <property type="match status" value="1"/>
</dbReference>
<comment type="catalytic activity">
    <reaction evidence="1">
        <text>ATP + protein L-histidine = ADP + protein N-phospho-L-histidine.</text>
        <dbReference type="EC" id="2.7.13.3"/>
    </reaction>
</comment>
<evidence type="ECO:0000259" key="11">
    <source>
        <dbReference type="Pfam" id="PF13796"/>
    </source>
</evidence>
<keyword evidence="5" id="KW-0547">Nucleotide-binding</keyword>
<keyword evidence="4" id="KW-0808">Transferase</keyword>
<evidence type="ECO:0000313" key="12">
    <source>
        <dbReference type="EMBL" id="WZO32765.1"/>
    </source>
</evidence>
<dbReference type="InterPro" id="IPR050482">
    <property type="entry name" value="Sensor_HK_TwoCompSys"/>
</dbReference>
<dbReference type="InterPro" id="IPR036890">
    <property type="entry name" value="HATPase_C_sf"/>
</dbReference>
<keyword evidence="7" id="KW-0067">ATP-binding</keyword>
<proteinExistence type="predicted"/>
<feature type="domain" description="Putative sensor" evidence="11">
    <location>
        <begin position="40"/>
        <end position="238"/>
    </location>
</feature>
<dbReference type="GO" id="GO:0046983">
    <property type="term" value="F:protein dimerization activity"/>
    <property type="evidence" value="ECO:0007669"/>
    <property type="project" value="InterPro"/>
</dbReference>
<evidence type="ECO:0000256" key="6">
    <source>
        <dbReference type="ARBA" id="ARBA00022777"/>
    </source>
</evidence>
<gene>
    <name evidence="12" type="ORF">MRBLWS13_000366</name>
</gene>
<dbReference type="GO" id="GO:0016020">
    <property type="term" value="C:membrane"/>
    <property type="evidence" value="ECO:0007669"/>
    <property type="project" value="InterPro"/>
</dbReference>
<keyword evidence="9" id="KW-0812">Transmembrane</keyword>
<feature type="transmembrane region" description="Helical" evidence="9">
    <location>
        <begin position="129"/>
        <end position="157"/>
    </location>
</feature>
<dbReference type="Gene3D" id="1.20.5.1930">
    <property type="match status" value="1"/>
</dbReference>
<sequence length="468" mass="49970">MTVTTTEPAALQPDASRRPVSGFWASYGRAWIRTPGSALYLLAVFVLAMISISVLAPLFWTSVGLLVILIGLPLGVLTLLIARGFGVADRFLLLLTGLPEIEEPEWNRDRSDSTGFWMTLTRPIRNAHYWLYLVHGMIVSPVISTISFALTTVWLSIGLGGLTYWFWGAFLPRGGSDGADGEWGRFVADYLPWLFGGWSSWAVEVTLYLLAGILFTATMPWVLGGLARGHHAVARGMLGRWNSDDLAAEVRAESAARSAAVHAEDVALRRLERDIHDGPQQRLVRLQMDLAALERRAEAGDADAAAELAREARGHAKAALDELRALSSGVAPPLLQDRGLAAALDALAAGSPLWAQVEIDPAIDRAVSQEVARTVYFVVAELMTNAVKHSGATAATVRASLRRNAAGAPTHLDVWVVDNGRGGAVITTGHGLEGLRERVAGLRGVLVVTSPAGGPTSVGAHIPLAVAS</sequence>
<feature type="transmembrane region" description="Helical" evidence="9">
    <location>
        <begin position="205"/>
        <end position="227"/>
    </location>
</feature>
<dbReference type="InterPro" id="IPR025828">
    <property type="entry name" value="Put_sensor_dom"/>
</dbReference>
<evidence type="ECO:0000259" key="10">
    <source>
        <dbReference type="Pfam" id="PF07730"/>
    </source>
</evidence>
<protein>
    <recommendedName>
        <fullName evidence="2">histidine kinase</fullName>
        <ecNumber evidence="2">2.7.13.3</ecNumber>
    </recommendedName>
</protein>
<evidence type="ECO:0000256" key="5">
    <source>
        <dbReference type="ARBA" id="ARBA00022741"/>
    </source>
</evidence>
<evidence type="ECO:0000256" key="4">
    <source>
        <dbReference type="ARBA" id="ARBA00022679"/>
    </source>
</evidence>
<keyword evidence="6" id="KW-0418">Kinase</keyword>
<dbReference type="EC" id="2.7.13.3" evidence="2"/>
<dbReference type="PANTHER" id="PTHR24421:SF10">
    <property type="entry name" value="NITRATE_NITRITE SENSOR PROTEIN NARQ"/>
    <property type="match status" value="1"/>
</dbReference>
<name>A0AAU6S762_9MICO</name>
<keyword evidence="9" id="KW-1133">Transmembrane helix</keyword>
<dbReference type="Pfam" id="PF07730">
    <property type="entry name" value="HisKA_3"/>
    <property type="match status" value="1"/>
</dbReference>
<feature type="domain" description="Signal transduction histidine kinase subgroup 3 dimerisation and phosphoacceptor" evidence="10">
    <location>
        <begin position="269"/>
        <end position="333"/>
    </location>
</feature>
<keyword evidence="8" id="KW-0902">Two-component regulatory system</keyword>
<organism evidence="12">
    <name type="scientific">Microbacterium sp. LWS13-1.2</name>
    <dbReference type="NCBI Taxonomy" id="3135264"/>
    <lineage>
        <taxon>Bacteria</taxon>
        <taxon>Bacillati</taxon>
        <taxon>Actinomycetota</taxon>
        <taxon>Actinomycetes</taxon>
        <taxon>Micrococcales</taxon>
        <taxon>Microbacteriaceae</taxon>
        <taxon>Microbacterium</taxon>
    </lineage>
</organism>
<dbReference type="InterPro" id="IPR011712">
    <property type="entry name" value="Sig_transdc_His_kin_sub3_dim/P"/>
</dbReference>